<dbReference type="EMBL" id="NPDX01000002">
    <property type="protein sequence ID" value="PJZ84655.1"/>
    <property type="molecule type" value="Genomic_DNA"/>
</dbReference>
<dbReference type="AlphaFoldDB" id="A0A2N0AK19"/>
<evidence type="ECO:0000313" key="2">
    <source>
        <dbReference type="Proteomes" id="UP000232145"/>
    </source>
</evidence>
<comment type="caution">
    <text evidence="1">The sequence shown here is derived from an EMBL/GenBank/DDBJ whole genome shotgun (WGS) entry which is preliminary data.</text>
</comment>
<reference evidence="1 2" key="1">
    <citation type="submission" date="2017-07" db="EMBL/GenBank/DDBJ databases">
        <title>Leptospira spp. isolated from tropical soils.</title>
        <authorList>
            <person name="Thibeaux R."/>
            <person name="Iraola G."/>
            <person name="Ferres I."/>
            <person name="Bierque E."/>
            <person name="Girault D."/>
            <person name="Soupe-Gilbert M.-E."/>
            <person name="Picardeau M."/>
            <person name="Goarant C."/>
        </authorList>
    </citation>
    <scope>NUCLEOTIDE SEQUENCE [LARGE SCALE GENOMIC DNA]</scope>
    <source>
        <strain evidence="1 2">FH2-B-A1</strain>
    </source>
</reference>
<organism evidence="1 2">
    <name type="scientific">Leptospira harrisiae</name>
    <dbReference type="NCBI Taxonomy" id="2023189"/>
    <lineage>
        <taxon>Bacteria</taxon>
        <taxon>Pseudomonadati</taxon>
        <taxon>Spirochaetota</taxon>
        <taxon>Spirochaetia</taxon>
        <taxon>Leptospirales</taxon>
        <taxon>Leptospiraceae</taxon>
        <taxon>Leptospira</taxon>
    </lineage>
</organism>
<proteinExistence type="predicted"/>
<sequence>MFLFFRIKKFLLIIIYLILLFCIFENCKLDLNNPSDSNSKSYFETAAMNVYLRTICSPFIRGNVKIGSGNYTVLPQSFLPLKNGNYIVTASVSEQVSWSGKNFGVNYSYTGVTGTDASIVIFQVNGRTFEIDWLDYLGPAATTTANSNFSSLSEFSNGDIGIFTQVQGTEQPGAISTKLNPQAFMAVRFSPSGSRVWFTYLDMATGSFSIDKIAHVVDSNDRMHLFFTSIGTATNTPNTVGIIEFPAPTVASNGLVAGQKEIGWAILNGNGIPQRQRFLRGLSDLEVITAIYSKDGNIMLGGSTLNSIENYPGHPAVNFQRGFSALLSSNTIDILNVTYIGSNNTSFNLGKLESIKLANDGYYGTGVAAGSYGFPIHDYQYFPSGNFRNYSFVKFDLNGNLLWNQFLGSAVTNVIDQVPAITYISYYDEIRAKLLGTDAGAWMTGLDSISYGTGFNPYQDVTLHINGKTGRYGSIRYENNIFNTSPVSGLVGMNVIIQDVCNGRLVSLKRYLNFPAANGYLELSTKPPIEEL</sequence>
<accession>A0A2N0AK19</accession>
<protein>
    <submittedName>
        <fullName evidence="1">Uncharacterized protein</fullName>
    </submittedName>
</protein>
<dbReference type="RefSeq" id="WP_100744055.1">
    <property type="nucleotide sequence ID" value="NZ_NPDW01000002.1"/>
</dbReference>
<dbReference type="OrthoDB" id="338234at2"/>
<keyword evidence="2" id="KW-1185">Reference proteome</keyword>
<name>A0A2N0AK19_9LEPT</name>
<dbReference type="Proteomes" id="UP000232145">
    <property type="component" value="Unassembled WGS sequence"/>
</dbReference>
<gene>
    <name evidence="1" type="ORF">CH364_11670</name>
</gene>
<evidence type="ECO:0000313" key="1">
    <source>
        <dbReference type="EMBL" id="PJZ84655.1"/>
    </source>
</evidence>